<name>A0ABP1RNA2_9HEXA</name>
<sequence>MAATPSHLTCHISDFYPVSHFEQLSKRVLSKSSNKKLAKNPHKAIASPREEIYKSMCREIQNADETNMNSLVHKASGILKLTHYDEINKARRPIVSWDIDGRRILKYDDGARTKIQKSTLPLTHERSWNKTFRKKSIIMDSIQEPIFGLKGLMYTDTNNNNRVGAEGEARCELTKLWEDYINTGDVSKLWESQEEEILSKGSKHSSRASTASVLSGASGATSMISNSSAATTQSLRRHRLGTAQKDHIKSWKSDSTIPSSYYTSSSSIGSKSSKNSKRKQSSKSTSKEDKEKVDRVQHICVVNGSAVSFKDFGFENFTNWFGDDSLLEANLQRSQPKVHLELDLTDVMNKDIKIRLLDGYRLEVEARRQLKGTEKSLRLKETLLLPKGYKAEDLIMCRTQTGKLIVQDVTSEPVRISSASAVRTKSKKGRTSKGKSQKQWRL</sequence>
<dbReference type="EMBL" id="CAXLJM020000088">
    <property type="protein sequence ID" value="CAL8131480.1"/>
    <property type="molecule type" value="Genomic_DNA"/>
</dbReference>
<feature type="compositionally biased region" description="Low complexity" evidence="1">
    <location>
        <begin position="253"/>
        <end position="273"/>
    </location>
</feature>
<feature type="region of interest" description="Disordered" evidence="1">
    <location>
        <begin position="241"/>
        <end position="290"/>
    </location>
</feature>
<gene>
    <name evidence="2" type="ORF">ODALV1_LOCUS24203</name>
</gene>
<protein>
    <submittedName>
        <fullName evidence="2">Uncharacterized protein</fullName>
    </submittedName>
</protein>
<feature type="region of interest" description="Disordered" evidence="1">
    <location>
        <begin position="417"/>
        <end position="442"/>
    </location>
</feature>
<comment type="caution">
    <text evidence="2">The sequence shown here is derived from an EMBL/GenBank/DDBJ whole genome shotgun (WGS) entry which is preliminary data.</text>
</comment>
<accession>A0ABP1RNA2</accession>
<proteinExistence type="predicted"/>
<dbReference type="Proteomes" id="UP001642540">
    <property type="component" value="Unassembled WGS sequence"/>
</dbReference>
<reference evidence="2 3" key="1">
    <citation type="submission" date="2024-08" db="EMBL/GenBank/DDBJ databases">
        <authorList>
            <person name="Cucini C."/>
            <person name="Frati F."/>
        </authorList>
    </citation>
    <scope>NUCLEOTIDE SEQUENCE [LARGE SCALE GENOMIC DNA]</scope>
</reference>
<feature type="compositionally biased region" description="Basic residues" evidence="1">
    <location>
        <begin position="424"/>
        <end position="442"/>
    </location>
</feature>
<keyword evidence="3" id="KW-1185">Reference proteome</keyword>
<organism evidence="2 3">
    <name type="scientific">Orchesella dallaii</name>
    <dbReference type="NCBI Taxonomy" id="48710"/>
    <lineage>
        <taxon>Eukaryota</taxon>
        <taxon>Metazoa</taxon>
        <taxon>Ecdysozoa</taxon>
        <taxon>Arthropoda</taxon>
        <taxon>Hexapoda</taxon>
        <taxon>Collembola</taxon>
        <taxon>Entomobryomorpha</taxon>
        <taxon>Entomobryoidea</taxon>
        <taxon>Orchesellidae</taxon>
        <taxon>Orchesellinae</taxon>
        <taxon>Orchesella</taxon>
    </lineage>
</organism>
<evidence type="ECO:0000313" key="3">
    <source>
        <dbReference type="Proteomes" id="UP001642540"/>
    </source>
</evidence>
<evidence type="ECO:0000256" key="1">
    <source>
        <dbReference type="SAM" id="MobiDB-lite"/>
    </source>
</evidence>
<evidence type="ECO:0000313" key="2">
    <source>
        <dbReference type="EMBL" id="CAL8131480.1"/>
    </source>
</evidence>